<dbReference type="Proteomes" id="UP001295684">
    <property type="component" value="Unassembled WGS sequence"/>
</dbReference>
<gene>
    <name evidence="2" type="ORF">ECRASSUSDP1_LOCUS2718</name>
</gene>
<feature type="compositionally biased region" description="Basic and acidic residues" evidence="1">
    <location>
        <begin position="358"/>
        <end position="374"/>
    </location>
</feature>
<dbReference type="EMBL" id="CAMPGE010002598">
    <property type="protein sequence ID" value="CAI2361407.1"/>
    <property type="molecule type" value="Genomic_DNA"/>
</dbReference>
<evidence type="ECO:0000313" key="2">
    <source>
        <dbReference type="EMBL" id="CAI2361407.1"/>
    </source>
</evidence>
<feature type="compositionally biased region" description="Polar residues" evidence="1">
    <location>
        <begin position="390"/>
        <end position="399"/>
    </location>
</feature>
<name>A0AAD1U355_EUPCR</name>
<evidence type="ECO:0000313" key="3">
    <source>
        <dbReference type="Proteomes" id="UP001295684"/>
    </source>
</evidence>
<feature type="region of interest" description="Disordered" evidence="1">
    <location>
        <begin position="34"/>
        <end position="65"/>
    </location>
</feature>
<proteinExistence type="predicted"/>
<reference evidence="2" key="1">
    <citation type="submission" date="2023-07" db="EMBL/GenBank/DDBJ databases">
        <authorList>
            <consortium name="AG Swart"/>
            <person name="Singh M."/>
            <person name="Singh A."/>
            <person name="Seah K."/>
            <person name="Emmerich C."/>
        </authorList>
    </citation>
    <scope>NUCLEOTIDE SEQUENCE</scope>
    <source>
        <strain evidence="2">DP1</strain>
    </source>
</reference>
<protein>
    <submittedName>
        <fullName evidence="2">Uncharacterized protein</fullName>
    </submittedName>
</protein>
<evidence type="ECO:0000256" key="1">
    <source>
        <dbReference type="SAM" id="MobiDB-lite"/>
    </source>
</evidence>
<dbReference type="AlphaFoldDB" id="A0AAD1U355"/>
<feature type="compositionally biased region" description="Basic and acidic residues" evidence="1">
    <location>
        <begin position="41"/>
        <end position="65"/>
    </location>
</feature>
<comment type="caution">
    <text evidence="2">The sequence shown here is derived from an EMBL/GenBank/DDBJ whole genome shotgun (WGS) entry which is preliminary data.</text>
</comment>
<keyword evidence="3" id="KW-1185">Reference proteome</keyword>
<organism evidence="2 3">
    <name type="scientific">Euplotes crassus</name>
    <dbReference type="NCBI Taxonomy" id="5936"/>
    <lineage>
        <taxon>Eukaryota</taxon>
        <taxon>Sar</taxon>
        <taxon>Alveolata</taxon>
        <taxon>Ciliophora</taxon>
        <taxon>Intramacronucleata</taxon>
        <taxon>Spirotrichea</taxon>
        <taxon>Hypotrichia</taxon>
        <taxon>Euplotida</taxon>
        <taxon>Euplotidae</taxon>
        <taxon>Moneuplotes</taxon>
    </lineage>
</organism>
<sequence>MNSLNNCEQLRPKMNFQTNPSFCKLESSLSRINCRKKSTSKNREASSKHKSKERQLKGKENLKSESPLKLKLKMLDTYGINIPKRLRKEHISPKILMDTLQRTKKPSKTKYFPRMRTYKEPKTSKNSDKDISRIPLGNYKKRLNKAYKAYYTGSKNSEQSVPKFLTNKDVSPISPVICTTASNSINREETTAINYSGRRKSCSLMSSKIQHEKSMNETKKASLQINSLKSKPLMKHSRTNILPKMVINNSDFLRNPQTDREKSLNKASHKDYMNERSVISESSKTICANENEDEINSVTTNTYYKLKLSSKLPQMTVEDEKQADILKFIFTKNFSKGSHQMSKAATLPGYYKKLQKEQEKHKQWEMQQRKEQRKNMSKQSSEGKLLTLRRANSIQSTVRPRQIKKSMTIFEKVFNRNQI</sequence>
<accession>A0AAD1U355</accession>
<feature type="region of interest" description="Disordered" evidence="1">
    <location>
        <begin position="358"/>
        <end position="400"/>
    </location>
</feature>